<evidence type="ECO:0000259" key="17">
    <source>
        <dbReference type="PROSITE" id="PS51192"/>
    </source>
</evidence>
<dbReference type="FunFam" id="3.90.1440.10:FF:000001">
    <property type="entry name" value="Preprotein translocase subunit SecA"/>
    <property type="match status" value="1"/>
</dbReference>
<dbReference type="Pfam" id="PF07517">
    <property type="entry name" value="SecA_DEAD"/>
    <property type="match status" value="1"/>
</dbReference>
<evidence type="ECO:0000259" key="18">
    <source>
        <dbReference type="PROSITE" id="PS51196"/>
    </source>
</evidence>
<dbReference type="InterPro" id="IPR011115">
    <property type="entry name" value="SecA_DEAD"/>
</dbReference>
<evidence type="ECO:0000256" key="16">
    <source>
        <dbReference type="RuleBase" id="RU003874"/>
    </source>
</evidence>
<evidence type="ECO:0000256" key="14">
    <source>
        <dbReference type="ARBA" id="ARBA00023136"/>
    </source>
</evidence>
<dbReference type="InterPro" id="IPR011116">
    <property type="entry name" value="SecA_Wing/Scaffold"/>
</dbReference>
<dbReference type="SMART" id="SM00958">
    <property type="entry name" value="SecA_PP_bind"/>
    <property type="match status" value="1"/>
</dbReference>
<evidence type="ECO:0000256" key="6">
    <source>
        <dbReference type="ARBA" id="ARBA00022519"/>
    </source>
</evidence>
<dbReference type="GO" id="GO:0008564">
    <property type="term" value="F:protein-exporting ATPase activity"/>
    <property type="evidence" value="ECO:0007669"/>
    <property type="project" value="UniProtKB-EC"/>
</dbReference>
<dbReference type="GO" id="GO:0005829">
    <property type="term" value="C:cytosol"/>
    <property type="evidence" value="ECO:0007669"/>
    <property type="project" value="TreeGrafter"/>
</dbReference>
<comment type="function">
    <text evidence="15">Part of the Sec protein translocase complex. Interacts with the SecYEG preprotein conducting channel. Has a central role in coupling the hydrolysis of ATP to the transfer of proteins into and across the cell membrane, serving both as a receptor for the preprotein-SecB complex and as an ATP-driven molecular motor driving the stepwise translocation of polypeptide chains across the membrane.</text>
</comment>
<dbReference type="InterPro" id="IPR036670">
    <property type="entry name" value="SecA_X-link_sf"/>
</dbReference>
<evidence type="ECO:0000256" key="8">
    <source>
        <dbReference type="ARBA" id="ARBA00022741"/>
    </source>
</evidence>
<accession>A0AAT9G9L9</accession>
<keyword evidence="6" id="KW-0997">Cell inner membrane</keyword>
<sequence>MLSLLKKLFGTANDRSIKKLSLEIEKINLLEPSIQKLSDDDLRNKTEQFRQRLKDGESLDDLTYEAFAVVREASKRVYGMRHFDVQLIGGLILHRGMITEMRTGEGKTLVATLPAYLNALTGEGVHVVTVNDYLVKRDSEWMGRIHNFLGLSVGCIVANISDDDRRNAYRADITYATNNELGFDFLRDNMKYSEDSKVLRPFKFAIIDEVDSILIDEARTPLIISGPVDDRSDLYSTIDKLVRQFKDEDYEKDEKLRTVNLTENGITHVESMLAANSLIEKDSSLYDFGNLSLVHYINQSLRAHILFNRDVDYLVRDGRVMIIDEFTGRVMEGRRYSEGLHQALEAKEHVQIQNENQTLASITFQNYFRNYPKLSGMTGTAMTEAAELKDIYNLDVLAVPTHNPITRVDYDDEIYGNKQDKYEAILKLIKECYDRGQPILVGTVSIEKSEEISNLLTKNKITHNVLNAKFHQQEAFIIAQAGRFKAVTIATNMAGRGTDIMLGGNPEMLIEQLSLKNLAKKQYELEIVKIKEQIAEEKQRVIEAGGLFVIGTERHESRRIDNQLRGRAGRQGDPGNTKFFLSLEDDLMRIFASDRISGVLRTLGLKDGEAIHHPMISRSLEKAQQKVEGHNYEIRKNLLRFDDVMNDQRKIVYEQRSDIIKSKDAHDFLTNMTKELVEKVVLTFIPPSSYREDWDINALTGELQRIFAIKLQHESITKADVTEVQVVSNVVQMVNDLYHAKEEAYSVNLMNDAIKYILLTTLDQVWKDHLHNLDHLRQGISLRAYAQKDPLNEYKREAFNLFEQMLDNLKELFIQRVCHLHMDTSHIKKESMSLENKKLQKTMRETREDPAFNKYNAGVSIETQLKTIKTQVNPQDRVQSDPSSWGKVARNELCPCGSSKKYKYCHGSNE</sequence>
<reference evidence="19" key="1">
    <citation type="submission" date="2024-01" db="EMBL/GenBank/DDBJ databases">
        <title>Sequencing the genomes of a sandfly, Sergentomyia squamirostris, and its two endosymbionts.</title>
        <authorList>
            <person name="Itokawa K."/>
            <person name="Sanjoba C."/>
        </authorList>
    </citation>
    <scope>NUCLEOTIDE SEQUENCE</scope>
    <source>
        <strain evidence="19">RiSSQ</strain>
    </source>
</reference>
<dbReference type="InterPro" id="IPR036266">
    <property type="entry name" value="SecA_Wing/Scaffold_sf"/>
</dbReference>
<organism evidence="19">
    <name type="scientific">Candidatus Tisiphia endosymbiont of Sergentomyia squamirostris</name>
    <dbReference type="NCBI Taxonomy" id="3113639"/>
    <lineage>
        <taxon>Bacteria</taxon>
        <taxon>Pseudomonadati</taxon>
        <taxon>Pseudomonadota</taxon>
        <taxon>Alphaproteobacteria</taxon>
        <taxon>Rickettsiales</taxon>
        <taxon>Rickettsiaceae</taxon>
        <taxon>Rickettsieae</taxon>
        <taxon>Candidatus Tisiphia</taxon>
    </lineage>
</organism>
<dbReference type="InterPro" id="IPR027417">
    <property type="entry name" value="P-loop_NTPase"/>
</dbReference>
<dbReference type="Gene3D" id="3.40.50.300">
    <property type="entry name" value="P-loop containing nucleotide triphosphate hydrolases"/>
    <property type="match status" value="2"/>
</dbReference>
<dbReference type="FunFam" id="3.40.50.300:FF:000113">
    <property type="entry name" value="Preprotein translocase subunit SecA"/>
    <property type="match status" value="1"/>
</dbReference>
<dbReference type="EC" id="7.4.2.8" evidence="15"/>
<comment type="cofactor">
    <cofactor evidence="1">
        <name>Zn(2+)</name>
        <dbReference type="ChEBI" id="CHEBI:29105"/>
    </cofactor>
</comment>
<keyword evidence="12 15" id="KW-1278">Translocase</keyword>
<evidence type="ECO:0000256" key="10">
    <source>
        <dbReference type="ARBA" id="ARBA00022840"/>
    </source>
</evidence>
<dbReference type="Gene3D" id="3.90.1440.10">
    <property type="entry name" value="SecA, preprotein cross-linking domain"/>
    <property type="match status" value="1"/>
</dbReference>
<evidence type="ECO:0000256" key="11">
    <source>
        <dbReference type="ARBA" id="ARBA00022927"/>
    </source>
</evidence>
<evidence type="ECO:0000313" key="19">
    <source>
        <dbReference type="EMBL" id="BFD46512.1"/>
    </source>
</evidence>
<feature type="binding site" evidence="15">
    <location>
        <position position="499"/>
    </location>
    <ligand>
        <name>ATP</name>
        <dbReference type="ChEBI" id="CHEBI:30616"/>
    </ligand>
</feature>
<dbReference type="PROSITE" id="PS01312">
    <property type="entry name" value="SECA"/>
    <property type="match status" value="1"/>
</dbReference>
<dbReference type="Gene3D" id="1.10.3060.10">
    <property type="entry name" value="Helical scaffold and wing domains of SecA"/>
    <property type="match status" value="1"/>
</dbReference>
<dbReference type="InterPro" id="IPR011130">
    <property type="entry name" value="SecA_preprotein_X-link_dom"/>
</dbReference>
<proteinExistence type="inferred from homology"/>
<evidence type="ECO:0000256" key="5">
    <source>
        <dbReference type="ARBA" id="ARBA00022490"/>
    </source>
</evidence>
<evidence type="ECO:0000256" key="12">
    <source>
        <dbReference type="ARBA" id="ARBA00022967"/>
    </source>
</evidence>
<dbReference type="PRINTS" id="PR00906">
    <property type="entry name" value="SECA"/>
</dbReference>
<evidence type="ECO:0000256" key="1">
    <source>
        <dbReference type="ARBA" id="ARBA00001947"/>
    </source>
</evidence>
<dbReference type="HAMAP" id="MF_01382">
    <property type="entry name" value="SecA"/>
    <property type="match status" value="1"/>
</dbReference>
<dbReference type="Pfam" id="PF07516">
    <property type="entry name" value="SecA_SW"/>
    <property type="match status" value="1"/>
</dbReference>
<dbReference type="GO" id="GO:0005886">
    <property type="term" value="C:plasma membrane"/>
    <property type="evidence" value="ECO:0007669"/>
    <property type="project" value="UniProtKB-SubCell"/>
</dbReference>
<keyword evidence="3 15" id="KW-0813">Transport</keyword>
<evidence type="ECO:0000256" key="15">
    <source>
        <dbReference type="HAMAP-Rule" id="MF_01382"/>
    </source>
</evidence>
<name>A0AAT9G9L9_9RICK</name>
<keyword evidence="5 15" id="KW-0963">Cytoplasm</keyword>
<feature type="domain" description="SecA family profile" evidence="18">
    <location>
        <begin position="2"/>
        <end position="612"/>
    </location>
</feature>
<dbReference type="CDD" id="cd17928">
    <property type="entry name" value="DEXDc_SecA"/>
    <property type="match status" value="1"/>
</dbReference>
<dbReference type="GO" id="GO:0005524">
    <property type="term" value="F:ATP binding"/>
    <property type="evidence" value="ECO:0007669"/>
    <property type="project" value="UniProtKB-UniRule"/>
</dbReference>
<feature type="binding site" evidence="15">
    <location>
        <position position="86"/>
    </location>
    <ligand>
        <name>ATP</name>
        <dbReference type="ChEBI" id="CHEBI:30616"/>
    </ligand>
</feature>
<evidence type="ECO:0000256" key="13">
    <source>
        <dbReference type="ARBA" id="ARBA00023010"/>
    </source>
</evidence>
<dbReference type="PANTHER" id="PTHR30612">
    <property type="entry name" value="SECA INNER MEMBRANE COMPONENT OF SEC PROTEIN SECRETION SYSTEM"/>
    <property type="match status" value="1"/>
</dbReference>
<dbReference type="EMBL" id="AP029170">
    <property type="protein sequence ID" value="BFD46512.1"/>
    <property type="molecule type" value="Genomic_DNA"/>
</dbReference>
<keyword evidence="8 15" id="KW-0547">Nucleotide-binding</keyword>
<dbReference type="SUPFAM" id="SSF81767">
    <property type="entry name" value="Pre-protein crosslinking domain of SecA"/>
    <property type="match status" value="1"/>
</dbReference>
<dbReference type="InterPro" id="IPR000185">
    <property type="entry name" value="SecA"/>
</dbReference>
<protein>
    <recommendedName>
        <fullName evidence="15 16">Protein translocase subunit SecA</fullName>
        <ecNumber evidence="15">7.4.2.8</ecNumber>
    </recommendedName>
</protein>
<dbReference type="SUPFAM" id="SSF52540">
    <property type="entry name" value="P-loop containing nucleoside triphosphate hydrolases"/>
    <property type="match status" value="2"/>
</dbReference>
<dbReference type="PANTHER" id="PTHR30612:SF0">
    <property type="entry name" value="CHLOROPLAST PROTEIN-TRANSPORTING ATPASE"/>
    <property type="match status" value="1"/>
</dbReference>
<dbReference type="PROSITE" id="PS51196">
    <property type="entry name" value="SECA_MOTOR_DEAD"/>
    <property type="match status" value="1"/>
</dbReference>
<keyword evidence="4 15" id="KW-1003">Cell membrane</keyword>
<dbReference type="InterPro" id="IPR004027">
    <property type="entry name" value="SEC_C_motif"/>
</dbReference>
<dbReference type="Pfam" id="PF02810">
    <property type="entry name" value="SEC-C"/>
    <property type="match status" value="1"/>
</dbReference>
<evidence type="ECO:0000256" key="7">
    <source>
        <dbReference type="ARBA" id="ARBA00022723"/>
    </source>
</evidence>
<dbReference type="SMART" id="SM00957">
    <property type="entry name" value="SecA_DEAD"/>
    <property type="match status" value="1"/>
</dbReference>
<dbReference type="CDD" id="cd18803">
    <property type="entry name" value="SF2_C_secA"/>
    <property type="match status" value="1"/>
</dbReference>
<evidence type="ECO:0000256" key="9">
    <source>
        <dbReference type="ARBA" id="ARBA00022833"/>
    </source>
</evidence>
<keyword evidence="10 15" id="KW-0067">ATP-binding</keyword>
<dbReference type="InterPro" id="IPR044722">
    <property type="entry name" value="SecA_SF2_C"/>
</dbReference>
<comment type="similarity">
    <text evidence="2 15 16">Belongs to the SecA family.</text>
</comment>
<dbReference type="InterPro" id="IPR014001">
    <property type="entry name" value="Helicase_ATP-bd"/>
</dbReference>
<keyword evidence="14 15" id="KW-0472">Membrane</keyword>
<dbReference type="FunFam" id="3.40.50.300:FF:000334">
    <property type="entry name" value="Protein translocase subunit SecA"/>
    <property type="match status" value="1"/>
</dbReference>
<dbReference type="NCBIfam" id="TIGR00963">
    <property type="entry name" value="secA"/>
    <property type="match status" value="1"/>
</dbReference>
<keyword evidence="13 15" id="KW-0811">Translocation</keyword>
<gene>
    <name evidence="15 19" type="primary">secA</name>
    <name evidence="19" type="ORF">DMENIID0002_11580</name>
</gene>
<dbReference type="InterPro" id="IPR014018">
    <property type="entry name" value="SecA_motor_DEAD"/>
</dbReference>
<comment type="subcellular location">
    <subcellularLocation>
        <location evidence="15">Cell membrane</location>
        <topology evidence="15">Peripheral membrane protein</topology>
        <orientation evidence="15">Cytoplasmic side</orientation>
    </subcellularLocation>
    <subcellularLocation>
        <location evidence="15">Cytoplasm</location>
    </subcellularLocation>
    <text evidence="15">Distribution is 50-50.</text>
</comment>
<dbReference type="GO" id="GO:0065002">
    <property type="term" value="P:intracellular protein transmembrane transport"/>
    <property type="evidence" value="ECO:0007669"/>
    <property type="project" value="UniProtKB-UniRule"/>
</dbReference>
<dbReference type="NCBIfam" id="NF009538">
    <property type="entry name" value="PRK12904.1"/>
    <property type="match status" value="1"/>
</dbReference>
<dbReference type="AlphaFoldDB" id="A0AAT9G9L9"/>
<dbReference type="GO" id="GO:0006605">
    <property type="term" value="P:protein targeting"/>
    <property type="evidence" value="ECO:0007669"/>
    <property type="project" value="UniProtKB-UniRule"/>
</dbReference>
<keyword evidence="11 15" id="KW-0653">Protein transport</keyword>
<comment type="catalytic activity">
    <reaction evidence="15">
        <text>ATP + H2O + cellular proteinSide 1 = ADP + phosphate + cellular proteinSide 2.</text>
        <dbReference type="EC" id="7.4.2.8"/>
    </reaction>
</comment>
<dbReference type="PROSITE" id="PS51192">
    <property type="entry name" value="HELICASE_ATP_BIND_1"/>
    <property type="match status" value="1"/>
</dbReference>
<feature type="binding site" evidence="15">
    <location>
        <begin position="104"/>
        <end position="108"/>
    </location>
    <ligand>
        <name>ATP</name>
        <dbReference type="ChEBI" id="CHEBI:30616"/>
    </ligand>
</feature>
<evidence type="ECO:0000256" key="3">
    <source>
        <dbReference type="ARBA" id="ARBA00022448"/>
    </source>
</evidence>
<dbReference type="SUPFAM" id="SSF81886">
    <property type="entry name" value="Helical scaffold and wing domains of SecA"/>
    <property type="match status" value="1"/>
</dbReference>
<dbReference type="Pfam" id="PF01043">
    <property type="entry name" value="SecA_PP_bind"/>
    <property type="match status" value="1"/>
</dbReference>
<comment type="subunit">
    <text evidence="15">Monomer and homodimer. Part of the essential Sec protein translocation apparatus which comprises SecA, SecYEG and auxiliary proteins SecDF-YajC and YidC.</text>
</comment>
<keyword evidence="9" id="KW-0862">Zinc</keyword>
<feature type="domain" description="Helicase ATP-binding" evidence="17">
    <location>
        <begin position="88"/>
        <end position="246"/>
    </location>
</feature>
<dbReference type="GO" id="GO:0017038">
    <property type="term" value="P:protein import"/>
    <property type="evidence" value="ECO:0007669"/>
    <property type="project" value="InterPro"/>
</dbReference>
<dbReference type="InterPro" id="IPR020937">
    <property type="entry name" value="SecA_CS"/>
</dbReference>
<dbReference type="Pfam" id="PF21090">
    <property type="entry name" value="P-loop_SecA"/>
    <property type="match status" value="1"/>
</dbReference>
<evidence type="ECO:0000256" key="4">
    <source>
        <dbReference type="ARBA" id="ARBA00022475"/>
    </source>
</evidence>
<dbReference type="FunFam" id="1.10.3060.10:FF:000003">
    <property type="entry name" value="Protein translocase subunit SecA"/>
    <property type="match status" value="1"/>
</dbReference>
<dbReference type="GO" id="GO:0046872">
    <property type="term" value="F:metal ion binding"/>
    <property type="evidence" value="ECO:0007669"/>
    <property type="project" value="UniProtKB-KW"/>
</dbReference>
<keyword evidence="7" id="KW-0479">Metal-binding</keyword>
<dbReference type="GO" id="GO:0031522">
    <property type="term" value="C:cell envelope Sec protein transport complex"/>
    <property type="evidence" value="ECO:0007669"/>
    <property type="project" value="TreeGrafter"/>
</dbReference>
<evidence type="ECO:0000256" key="2">
    <source>
        <dbReference type="ARBA" id="ARBA00007650"/>
    </source>
</evidence>
<dbReference type="GO" id="GO:0043952">
    <property type="term" value="P:protein transport by the Sec complex"/>
    <property type="evidence" value="ECO:0007669"/>
    <property type="project" value="UniProtKB-ARBA"/>
</dbReference>